<dbReference type="InterPro" id="IPR013783">
    <property type="entry name" value="Ig-like_fold"/>
</dbReference>
<sequence>MKHQLIQYKMMYPVTLQHLRVSILSIILYLIINVRGQCPCPIEEQSICYQCRCELTPENKMAINCKGKGLTEVPTFTYTSTAFEEVTLADNQISSLPASKFQQLHSLNQLDLTGNVISSVDGSAFQGLEDTLEELLLEVNAITNFPTNALTDLQMLKNLSVMGFDLSGSGLPSDALANLKHLIRLVLSNNRLQLIADDALSGQVNSLQDLVLDSNSFASIPTSAISSLLALETLSMAGNTGLSSIRENVFQGTHLKSLDLSQNGLSSVHPGAFSGLESTLEVLDMRSCQLQDNMLSPLQQLSSLKKLDLSSNSVANIPSDMFSQMTLLEMLQLHQNQIQTITGMMLSGLGQLRILDLSGNGLMKVEEDVFTSTSMLKQLTIGLNPNLSPSLPNKIFYPVAASLEVLYLEQTGFTESQWYLIQNLTKLKTLKLNENHIRTIPDMGFQMLHGLQNIYLEHNLLNQITQQQIFGPNAKLNLINFNSNNLTTLDQCTFFEFQQLDYYKLGLNDNPLTCDCKLKWLLQELKKHPNYDFLKYAVGWTCTSPSSLRDRKFAYEVNESDLVCDPPVTFPPCTDLTPVTTTTTTTSTTTATTTTLPDEPFVFTLNITAISDASMLLHWVISDRVQDDLLGFRIQYRSMPDGMDQYVDLRADMRRYELTGLEPATEHLICVIALGIQQTGNTICDSAITLPLLDEVSGQKDNTLIIALSCTLCLLIIISIIFIIVLIRRRNQKRKAESEANPFGIRMGYDSKRFSRATTPNTSTLNLHAFDNGALDKKCDGFSREEQNRILGQMSRLGVSTLSMLSTGSNMRYVQDRPKPPTPDDDSSFVVSNDADKHIYWEIPEEGAYQNNNTDMNLDRVNGVEIPDMDQSGITV</sequence>
<accession>A0AAD9JRI0</accession>
<dbReference type="Pfam" id="PF13855">
    <property type="entry name" value="LRR_8"/>
    <property type="match status" value="4"/>
</dbReference>
<dbReference type="InterPro" id="IPR050541">
    <property type="entry name" value="LRR_TM_domain-containing"/>
</dbReference>
<evidence type="ECO:0000256" key="3">
    <source>
        <dbReference type="ARBA" id="ARBA00022737"/>
    </source>
</evidence>
<gene>
    <name evidence="7" type="ORF">LSH36_204g09004</name>
</gene>
<dbReference type="Gene3D" id="2.60.40.10">
    <property type="entry name" value="Immunoglobulins"/>
    <property type="match status" value="1"/>
</dbReference>
<keyword evidence="1" id="KW-0433">Leucine-rich repeat</keyword>
<dbReference type="PROSITE" id="PS51450">
    <property type="entry name" value="LRR"/>
    <property type="match status" value="4"/>
</dbReference>
<dbReference type="PROSITE" id="PS50853">
    <property type="entry name" value="FN3"/>
    <property type="match status" value="1"/>
</dbReference>
<evidence type="ECO:0000313" key="8">
    <source>
        <dbReference type="Proteomes" id="UP001208570"/>
    </source>
</evidence>
<evidence type="ECO:0000256" key="2">
    <source>
        <dbReference type="ARBA" id="ARBA00022729"/>
    </source>
</evidence>
<feature type="transmembrane region" description="Helical" evidence="5">
    <location>
        <begin position="704"/>
        <end position="727"/>
    </location>
</feature>
<evidence type="ECO:0000256" key="5">
    <source>
        <dbReference type="SAM" id="Phobius"/>
    </source>
</evidence>
<organism evidence="7 8">
    <name type="scientific">Paralvinella palmiformis</name>
    <dbReference type="NCBI Taxonomy" id="53620"/>
    <lineage>
        <taxon>Eukaryota</taxon>
        <taxon>Metazoa</taxon>
        <taxon>Spiralia</taxon>
        <taxon>Lophotrochozoa</taxon>
        <taxon>Annelida</taxon>
        <taxon>Polychaeta</taxon>
        <taxon>Sedentaria</taxon>
        <taxon>Canalipalpata</taxon>
        <taxon>Terebellida</taxon>
        <taxon>Terebelliformia</taxon>
        <taxon>Alvinellidae</taxon>
        <taxon>Paralvinella</taxon>
    </lineage>
</organism>
<dbReference type="SUPFAM" id="SSF49265">
    <property type="entry name" value="Fibronectin type III"/>
    <property type="match status" value="1"/>
</dbReference>
<keyword evidence="3" id="KW-0677">Repeat</keyword>
<dbReference type="SMART" id="SM00082">
    <property type="entry name" value="LRRCT"/>
    <property type="match status" value="1"/>
</dbReference>
<dbReference type="SMART" id="SM00369">
    <property type="entry name" value="LRR_TYP"/>
    <property type="match status" value="10"/>
</dbReference>
<keyword evidence="8" id="KW-1185">Reference proteome</keyword>
<dbReference type="CDD" id="cd00063">
    <property type="entry name" value="FN3"/>
    <property type="match status" value="1"/>
</dbReference>
<evidence type="ECO:0000256" key="4">
    <source>
        <dbReference type="ARBA" id="ARBA00023157"/>
    </source>
</evidence>
<evidence type="ECO:0000256" key="1">
    <source>
        <dbReference type="ARBA" id="ARBA00022614"/>
    </source>
</evidence>
<feature type="domain" description="Fibronectin type-III" evidence="6">
    <location>
        <begin position="599"/>
        <end position="693"/>
    </location>
</feature>
<dbReference type="InterPro" id="IPR003591">
    <property type="entry name" value="Leu-rich_rpt_typical-subtyp"/>
</dbReference>
<dbReference type="PANTHER" id="PTHR24369:SF210">
    <property type="entry name" value="CHAOPTIN-RELATED"/>
    <property type="match status" value="1"/>
</dbReference>
<dbReference type="Gene3D" id="3.80.10.10">
    <property type="entry name" value="Ribonuclease Inhibitor"/>
    <property type="match status" value="4"/>
</dbReference>
<keyword evidence="4" id="KW-1015">Disulfide bond</keyword>
<dbReference type="PRINTS" id="PR00019">
    <property type="entry name" value="LEURICHRPT"/>
</dbReference>
<dbReference type="GO" id="GO:0005886">
    <property type="term" value="C:plasma membrane"/>
    <property type="evidence" value="ECO:0007669"/>
    <property type="project" value="TreeGrafter"/>
</dbReference>
<dbReference type="InterPro" id="IPR003961">
    <property type="entry name" value="FN3_dom"/>
</dbReference>
<dbReference type="SUPFAM" id="SSF52058">
    <property type="entry name" value="L domain-like"/>
    <property type="match status" value="2"/>
</dbReference>
<dbReference type="EMBL" id="JAODUP010000204">
    <property type="protein sequence ID" value="KAK2156840.1"/>
    <property type="molecule type" value="Genomic_DNA"/>
</dbReference>
<dbReference type="InterPro" id="IPR001611">
    <property type="entry name" value="Leu-rich_rpt"/>
</dbReference>
<keyword evidence="5" id="KW-0812">Transmembrane</keyword>
<dbReference type="AlphaFoldDB" id="A0AAD9JRI0"/>
<dbReference type="InterPro" id="IPR000483">
    <property type="entry name" value="Cys-rich_flank_reg_C"/>
</dbReference>
<protein>
    <recommendedName>
        <fullName evidence="6">Fibronectin type-III domain-containing protein</fullName>
    </recommendedName>
</protein>
<dbReference type="Proteomes" id="UP001208570">
    <property type="component" value="Unassembled WGS sequence"/>
</dbReference>
<reference evidence="7" key="1">
    <citation type="journal article" date="2023" name="Mol. Biol. Evol.">
        <title>Third-Generation Sequencing Reveals the Adaptive Role of the Epigenome in Three Deep-Sea Polychaetes.</title>
        <authorList>
            <person name="Perez M."/>
            <person name="Aroh O."/>
            <person name="Sun Y."/>
            <person name="Lan Y."/>
            <person name="Juniper S.K."/>
            <person name="Young C.R."/>
            <person name="Angers B."/>
            <person name="Qian P.Y."/>
        </authorList>
    </citation>
    <scope>NUCLEOTIDE SEQUENCE</scope>
    <source>
        <strain evidence="7">P08H-3</strain>
    </source>
</reference>
<dbReference type="Pfam" id="PF00041">
    <property type="entry name" value="fn3"/>
    <property type="match status" value="1"/>
</dbReference>
<evidence type="ECO:0000313" key="7">
    <source>
        <dbReference type="EMBL" id="KAK2156840.1"/>
    </source>
</evidence>
<dbReference type="InterPro" id="IPR032675">
    <property type="entry name" value="LRR_dom_sf"/>
</dbReference>
<keyword evidence="5" id="KW-0472">Membrane</keyword>
<dbReference type="PANTHER" id="PTHR24369">
    <property type="entry name" value="ANTIGEN BSP, PUTATIVE-RELATED"/>
    <property type="match status" value="1"/>
</dbReference>
<dbReference type="InterPro" id="IPR036116">
    <property type="entry name" value="FN3_sf"/>
</dbReference>
<keyword evidence="2" id="KW-0732">Signal</keyword>
<comment type="caution">
    <text evidence="7">The sequence shown here is derived from an EMBL/GenBank/DDBJ whole genome shotgun (WGS) entry which is preliminary data.</text>
</comment>
<name>A0AAD9JRI0_9ANNE</name>
<evidence type="ECO:0000259" key="6">
    <source>
        <dbReference type="PROSITE" id="PS50853"/>
    </source>
</evidence>
<proteinExistence type="predicted"/>
<keyword evidence="5" id="KW-1133">Transmembrane helix</keyword>